<evidence type="ECO:0000313" key="5">
    <source>
        <dbReference type="EMBL" id="EON97859.1"/>
    </source>
</evidence>
<dbReference type="RefSeq" id="XP_007917347.1">
    <property type="nucleotide sequence ID" value="XM_007919156.1"/>
</dbReference>
<dbReference type="GO" id="GO:0097237">
    <property type="term" value="P:cellular response to toxic substance"/>
    <property type="evidence" value="ECO:0007669"/>
    <property type="project" value="UniProtKB-ARBA"/>
</dbReference>
<dbReference type="HOGENOM" id="CLU_031864_5_0_1"/>
<keyword evidence="3" id="KW-0560">Oxidoreductase</keyword>
<dbReference type="Pfam" id="PF07992">
    <property type="entry name" value="Pyr_redox_2"/>
    <property type="match status" value="1"/>
</dbReference>
<gene>
    <name evidence="5" type="ORF">UCRPA7_6619</name>
</gene>
<sequence length="317" mass="34074">MSAQDSSKQDIDCLIIGGGPAGLSVATALARQLYQAVVFDSGRYRNEAASHMHNVATWDHRSPSEYRETARKDILDRYDTIHFENTEIVSVERIASGHFAAKDATGRSWVGKKLVLATGSRDVFPDTPGYADCWATGIFGCLFCHGYEDRGAKSAGVLATGENIALGPTIVVARMAKRLAEDVVIYTDGDEALADEYRRVLSKSHIIVDARPIASLEKEKLGANVTVHFKDQSKKTEGFLVHRPKMELTGPFARQLGLELTATGDIKVTEPMYSTSVPGVFAAGDCATQMKAVVQAMATGAFCAGGVSAALTSEMYG</sequence>
<dbReference type="InterPro" id="IPR050097">
    <property type="entry name" value="Ferredoxin-NADP_redctase_2"/>
</dbReference>
<feature type="domain" description="FAD/NAD(P)-binding" evidence="4">
    <location>
        <begin position="12"/>
        <end position="300"/>
    </location>
</feature>
<dbReference type="Gene3D" id="3.50.50.60">
    <property type="entry name" value="FAD/NAD(P)-binding domain"/>
    <property type="match status" value="2"/>
</dbReference>
<evidence type="ECO:0000256" key="2">
    <source>
        <dbReference type="ARBA" id="ARBA00022630"/>
    </source>
</evidence>
<dbReference type="InterPro" id="IPR023753">
    <property type="entry name" value="FAD/NAD-binding_dom"/>
</dbReference>
<dbReference type="KEGG" id="tmn:UCRPA7_6619"/>
<accession>R8BEY5</accession>
<name>R8BEY5_PHAM7</name>
<dbReference type="AlphaFoldDB" id="R8BEY5"/>
<dbReference type="eggNOG" id="ENOG502QQDE">
    <property type="taxonomic scope" value="Eukaryota"/>
</dbReference>
<dbReference type="PANTHER" id="PTHR48105">
    <property type="entry name" value="THIOREDOXIN REDUCTASE 1-RELATED-RELATED"/>
    <property type="match status" value="1"/>
</dbReference>
<proteinExistence type="inferred from homology"/>
<dbReference type="GeneID" id="19327294"/>
<dbReference type="SUPFAM" id="SSF51905">
    <property type="entry name" value="FAD/NAD(P)-binding domain"/>
    <property type="match status" value="1"/>
</dbReference>
<dbReference type="EMBL" id="KB933248">
    <property type="protein sequence ID" value="EON97859.1"/>
    <property type="molecule type" value="Genomic_DNA"/>
</dbReference>
<evidence type="ECO:0000256" key="3">
    <source>
        <dbReference type="ARBA" id="ARBA00023002"/>
    </source>
</evidence>
<keyword evidence="2" id="KW-0285">Flavoprotein</keyword>
<evidence type="ECO:0000313" key="6">
    <source>
        <dbReference type="Proteomes" id="UP000014074"/>
    </source>
</evidence>
<dbReference type="PRINTS" id="PR00469">
    <property type="entry name" value="PNDRDTASEII"/>
</dbReference>
<keyword evidence="6" id="KW-1185">Reference proteome</keyword>
<reference evidence="6" key="1">
    <citation type="journal article" date="2013" name="Genome Announc.">
        <title>Draft genome sequence of the ascomycete Phaeoacremonium aleophilum strain UCR-PA7, a causal agent of the esca disease complex in grapevines.</title>
        <authorList>
            <person name="Blanco-Ulate B."/>
            <person name="Rolshausen P."/>
            <person name="Cantu D."/>
        </authorList>
    </citation>
    <scope>NUCLEOTIDE SEQUENCE [LARGE SCALE GENOMIC DNA]</scope>
    <source>
        <strain evidence="6">UCR-PA7</strain>
    </source>
</reference>
<evidence type="ECO:0000256" key="1">
    <source>
        <dbReference type="ARBA" id="ARBA00009333"/>
    </source>
</evidence>
<dbReference type="PRINTS" id="PR00368">
    <property type="entry name" value="FADPNR"/>
</dbReference>
<dbReference type="InterPro" id="IPR036188">
    <property type="entry name" value="FAD/NAD-bd_sf"/>
</dbReference>
<organism evidence="5 6">
    <name type="scientific">Phaeoacremonium minimum (strain UCR-PA7)</name>
    <name type="common">Esca disease fungus</name>
    <name type="synonym">Togninia minima</name>
    <dbReference type="NCBI Taxonomy" id="1286976"/>
    <lineage>
        <taxon>Eukaryota</taxon>
        <taxon>Fungi</taxon>
        <taxon>Dikarya</taxon>
        <taxon>Ascomycota</taxon>
        <taxon>Pezizomycotina</taxon>
        <taxon>Sordariomycetes</taxon>
        <taxon>Sordariomycetidae</taxon>
        <taxon>Togniniales</taxon>
        <taxon>Togniniaceae</taxon>
        <taxon>Phaeoacremonium</taxon>
    </lineage>
</organism>
<protein>
    <submittedName>
        <fullName evidence="5">Putative thioredoxin reductase protein</fullName>
    </submittedName>
</protein>
<dbReference type="OrthoDB" id="10260355at2759"/>
<dbReference type="Proteomes" id="UP000014074">
    <property type="component" value="Unassembled WGS sequence"/>
</dbReference>
<evidence type="ECO:0000259" key="4">
    <source>
        <dbReference type="Pfam" id="PF07992"/>
    </source>
</evidence>
<dbReference type="GO" id="GO:0016491">
    <property type="term" value="F:oxidoreductase activity"/>
    <property type="evidence" value="ECO:0007669"/>
    <property type="project" value="UniProtKB-KW"/>
</dbReference>
<comment type="similarity">
    <text evidence="1">Belongs to the class-II pyridine nucleotide-disulfide oxidoreductase family.</text>
</comment>